<comment type="similarity">
    <text evidence="1">Belongs to the ROK (NagC/XylR) family.</text>
</comment>
<sequence length="309" mass="31230">MADTILCFDIGGTTIRTATATEGAQPGKVARFDTPAGDHGAFLALISSIIDDLPERPAALAISLAGIVNPETGRLVVANIPAIHGTDLKADLEERTGLPVIIANDADCFAVSEAVFGAGRDHDIVFGVIFGTGVGGGLVSGKRLINRAGGFAGEWGHGPVVPLVVGERTIPHFACGCGLSGCVDTVAGGPGLQRLHAFLHGETRGAPAILSGWHAGEARAAQTVETCLQLLAGPLAMAINLTGATIVPAGGGLARDHALVAAIDDVVRPLTLAKPRHRLVVPATSGEEPGLAGAAAIGFQTLEIAADRA</sequence>
<protein>
    <submittedName>
        <fullName evidence="2">ROK family protein</fullName>
    </submittedName>
</protein>
<dbReference type="Proteomes" id="UP000307874">
    <property type="component" value="Unassembled WGS sequence"/>
</dbReference>
<dbReference type="AlphaFoldDB" id="A0A5C4JVF9"/>
<dbReference type="RefSeq" id="WP_138747240.1">
    <property type="nucleotide sequence ID" value="NZ_VCLB01000002.1"/>
</dbReference>
<reference evidence="2 3" key="1">
    <citation type="submission" date="2019-06" db="EMBL/GenBank/DDBJ databases">
        <title>Martelella lutilitoris sp. nov., isolated from a tidal mudflat.</title>
        <authorList>
            <person name="Kim Y.-J."/>
        </authorList>
    </citation>
    <scope>NUCLEOTIDE SEQUENCE [LARGE SCALE GENOMIC DNA]</scope>
    <source>
        <strain evidence="2 3">GH2-6</strain>
    </source>
</reference>
<dbReference type="InterPro" id="IPR000600">
    <property type="entry name" value="ROK"/>
</dbReference>
<evidence type="ECO:0000256" key="1">
    <source>
        <dbReference type="ARBA" id="ARBA00006479"/>
    </source>
</evidence>
<proteinExistence type="inferred from homology"/>
<evidence type="ECO:0000313" key="3">
    <source>
        <dbReference type="Proteomes" id="UP000307874"/>
    </source>
</evidence>
<dbReference type="Gene3D" id="3.30.420.40">
    <property type="match status" value="2"/>
</dbReference>
<evidence type="ECO:0000313" key="2">
    <source>
        <dbReference type="EMBL" id="TNB49210.1"/>
    </source>
</evidence>
<comment type="caution">
    <text evidence="2">The sequence shown here is derived from an EMBL/GenBank/DDBJ whole genome shotgun (WGS) entry which is preliminary data.</text>
</comment>
<dbReference type="OrthoDB" id="9810372at2"/>
<accession>A0A5C4JVF9</accession>
<dbReference type="InterPro" id="IPR043129">
    <property type="entry name" value="ATPase_NBD"/>
</dbReference>
<keyword evidence="3" id="KW-1185">Reference proteome</keyword>
<organism evidence="2 3">
    <name type="scientific">Martelella lutilitoris</name>
    <dbReference type="NCBI Taxonomy" id="2583532"/>
    <lineage>
        <taxon>Bacteria</taxon>
        <taxon>Pseudomonadati</taxon>
        <taxon>Pseudomonadota</taxon>
        <taxon>Alphaproteobacteria</taxon>
        <taxon>Hyphomicrobiales</taxon>
        <taxon>Aurantimonadaceae</taxon>
        <taxon>Martelella</taxon>
    </lineage>
</organism>
<dbReference type="SUPFAM" id="SSF53067">
    <property type="entry name" value="Actin-like ATPase domain"/>
    <property type="match status" value="1"/>
</dbReference>
<dbReference type="CDD" id="cd24057">
    <property type="entry name" value="ASKHA_NBD_ROK_NAGK"/>
    <property type="match status" value="1"/>
</dbReference>
<dbReference type="EMBL" id="VCLB01000002">
    <property type="protein sequence ID" value="TNB49210.1"/>
    <property type="molecule type" value="Genomic_DNA"/>
</dbReference>
<name>A0A5C4JVF9_9HYPH</name>
<dbReference type="PANTHER" id="PTHR18964">
    <property type="entry name" value="ROK (REPRESSOR, ORF, KINASE) FAMILY"/>
    <property type="match status" value="1"/>
</dbReference>
<dbReference type="Pfam" id="PF00480">
    <property type="entry name" value="ROK"/>
    <property type="match status" value="1"/>
</dbReference>
<dbReference type="PANTHER" id="PTHR18964:SF149">
    <property type="entry name" value="BIFUNCTIONAL UDP-N-ACETYLGLUCOSAMINE 2-EPIMERASE_N-ACETYLMANNOSAMINE KINASE"/>
    <property type="match status" value="1"/>
</dbReference>
<gene>
    <name evidence="2" type="ORF">FF124_04250</name>
</gene>